<name>A0ACB6Z7N8_THEGA</name>
<protein>
    <submittedName>
        <fullName evidence="1">Uncharacterized protein</fullName>
    </submittedName>
</protein>
<dbReference type="EMBL" id="MU118094">
    <property type="protein sequence ID" value="KAF9645348.1"/>
    <property type="molecule type" value="Genomic_DNA"/>
</dbReference>
<accession>A0ACB6Z7N8</accession>
<proteinExistence type="predicted"/>
<evidence type="ECO:0000313" key="1">
    <source>
        <dbReference type="EMBL" id="KAF9645348.1"/>
    </source>
</evidence>
<comment type="caution">
    <text evidence="1">The sequence shown here is derived from an EMBL/GenBank/DDBJ whole genome shotgun (WGS) entry which is preliminary data.</text>
</comment>
<gene>
    <name evidence="1" type="ORF">BDM02DRAFT_594289</name>
</gene>
<reference evidence="1" key="2">
    <citation type="journal article" date="2020" name="Nat. Commun.">
        <title>Large-scale genome sequencing of mycorrhizal fungi provides insights into the early evolution of symbiotic traits.</title>
        <authorList>
            <person name="Miyauchi S."/>
            <person name="Kiss E."/>
            <person name="Kuo A."/>
            <person name="Drula E."/>
            <person name="Kohler A."/>
            <person name="Sanchez-Garcia M."/>
            <person name="Morin E."/>
            <person name="Andreopoulos B."/>
            <person name="Barry K.W."/>
            <person name="Bonito G."/>
            <person name="Buee M."/>
            <person name="Carver A."/>
            <person name="Chen C."/>
            <person name="Cichocki N."/>
            <person name="Clum A."/>
            <person name="Culley D."/>
            <person name="Crous P.W."/>
            <person name="Fauchery L."/>
            <person name="Girlanda M."/>
            <person name="Hayes R.D."/>
            <person name="Keri Z."/>
            <person name="LaButti K."/>
            <person name="Lipzen A."/>
            <person name="Lombard V."/>
            <person name="Magnuson J."/>
            <person name="Maillard F."/>
            <person name="Murat C."/>
            <person name="Nolan M."/>
            <person name="Ohm R.A."/>
            <person name="Pangilinan J."/>
            <person name="Pereira M.F."/>
            <person name="Perotto S."/>
            <person name="Peter M."/>
            <person name="Pfister S."/>
            <person name="Riley R."/>
            <person name="Sitrit Y."/>
            <person name="Stielow J.B."/>
            <person name="Szollosi G."/>
            <person name="Zifcakova L."/>
            <person name="Stursova M."/>
            <person name="Spatafora J.W."/>
            <person name="Tedersoo L."/>
            <person name="Vaario L.M."/>
            <person name="Yamada A."/>
            <person name="Yan M."/>
            <person name="Wang P."/>
            <person name="Xu J."/>
            <person name="Bruns T."/>
            <person name="Baldrian P."/>
            <person name="Vilgalys R."/>
            <person name="Dunand C."/>
            <person name="Henrissat B."/>
            <person name="Grigoriev I.V."/>
            <person name="Hibbett D."/>
            <person name="Nagy L.G."/>
            <person name="Martin F.M."/>
        </authorList>
    </citation>
    <scope>NUCLEOTIDE SEQUENCE</scope>
    <source>
        <strain evidence="1">P2</strain>
    </source>
</reference>
<keyword evidence="2" id="KW-1185">Reference proteome</keyword>
<organism evidence="1 2">
    <name type="scientific">Thelephora ganbajun</name>
    <name type="common">Ganba fungus</name>
    <dbReference type="NCBI Taxonomy" id="370292"/>
    <lineage>
        <taxon>Eukaryota</taxon>
        <taxon>Fungi</taxon>
        <taxon>Dikarya</taxon>
        <taxon>Basidiomycota</taxon>
        <taxon>Agaricomycotina</taxon>
        <taxon>Agaricomycetes</taxon>
        <taxon>Thelephorales</taxon>
        <taxon>Thelephoraceae</taxon>
        <taxon>Thelephora</taxon>
    </lineage>
</organism>
<evidence type="ECO:0000313" key="2">
    <source>
        <dbReference type="Proteomes" id="UP000886501"/>
    </source>
</evidence>
<sequence>MIPRLRRTIFSLVGSRVPVCAAGSRHSLEIHATPLECTHDASLHSPTASLLYQSGTAMARNDDTSRFLHEIFPRVYALVRNVSSPPSHRTLQAGVNPELQSRP</sequence>
<reference evidence="1" key="1">
    <citation type="submission" date="2019-10" db="EMBL/GenBank/DDBJ databases">
        <authorList>
            <consortium name="DOE Joint Genome Institute"/>
            <person name="Kuo A."/>
            <person name="Miyauchi S."/>
            <person name="Kiss E."/>
            <person name="Drula E."/>
            <person name="Kohler A."/>
            <person name="Sanchez-Garcia M."/>
            <person name="Andreopoulos B."/>
            <person name="Barry K.W."/>
            <person name="Bonito G."/>
            <person name="Buee M."/>
            <person name="Carver A."/>
            <person name="Chen C."/>
            <person name="Cichocki N."/>
            <person name="Clum A."/>
            <person name="Culley D."/>
            <person name="Crous P.W."/>
            <person name="Fauchery L."/>
            <person name="Girlanda M."/>
            <person name="Hayes R."/>
            <person name="Keri Z."/>
            <person name="Labutti K."/>
            <person name="Lipzen A."/>
            <person name="Lombard V."/>
            <person name="Magnuson J."/>
            <person name="Maillard F."/>
            <person name="Morin E."/>
            <person name="Murat C."/>
            <person name="Nolan M."/>
            <person name="Ohm R."/>
            <person name="Pangilinan J."/>
            <person name="Pereira M."/>
            <person name="Perotto S."/>
            <person name="Peter M."/>
            <person name="Riley R."/>
            <person name="Sitrit Y."/>
            <person name="Stielow B."/>
            <person name="Szollosi G."/>
            <person name="Zifcakova L."/>
            <person name="Stursova M."/>
            <person name="Spatafora J.W."/>
            <person name="Tedersoo L."/>
            <person name="Vaario L.-M."/>
            <person name="Yamada A."/>
            <person name="Yan M."/>
            <person name="Wang P."/>
            <person name="Xu J."/>
            <person name="Bruns T."/>
            <person name="Baldrian P."/>
            <person name="Vilgalys R."/>
            <person name="Henrissat B."/>
            <person name="Grigoriev I.V."/>
            <person name="Hibbett D."/>
            <person name="Nagy L.G."/>
            <person name="Martin F.M."/>
        </authorList>
    </citation>
    <scope>NUCLEOTIDE SEQUENCE</scope>
    <source>
        <strain evidence="1">P2</strain>
    </source>
</reference>
<dbReference type="Proteomes" id="UP000886501">
    <property type="component" value="Unassembled WGS sequence"/>
</dbReference>